<dbReference type="InterPro" id="IPR002110">
    <property type="entry name" value="Ankyrin_rpt"/>
</dbReference>
<feature type="region of interest" description="Disordered" evidence="4">
    <location>
        <begin position="126"/>
        <end position="148"/>
    </location>
</feature>
<dbReference type="PROSITE" id="PS50297">
    <property type="entry name" value="ANK_REP_REGION"/>
    <property type="match status" value="3"/>
</dbReference>
<keyword evidence="2 3" id="KW-0040">ANK repeat</keyword>
<accession>A0A9P1CKT7</accession>
<evidence type="ECO:0000256" key="3">
    <source>
        <dbReference type="PROSITE-ProRule" id="PRU00023"/>
    </source>
</evidence>
<organism evidence="5">
    <name type="scientific">Cladocopium goreaui</name>
    <dbReference type="NCBI Taxonomy" id="2562237"/>
    <lineage>
        <taxon>Eukaryota</taxon>
        <taxon>Sar</taxon>
        <taxon>Alveolata</taxon>
        <taxon>Dinophyceae</taxon>
        <taxon>Suessiales</taxon>
        <taxon>Symbiodiniaceae</taxon>
        <taxon>Cladocopium</taxon>
    </lineage>
</organism>
<dbReference type="SMART" id="SM00248">
    <property type="entry name" value="ANK"/>
    <property type="match status" value="4"/>
</dbReference>
<name>A0A9P1CKT7_9DINO</name>
<dbReference type="InterPro" id="IPR036770">
    <property type="entry name" value="Ankyrin_rpt-contain_sf"/>
</dbReference>
<dbReference type="PANTHER" id="PTHR24171">
    <property type="entry name" value="ANKYRIN REPEAT DOMAIN-CONTAINING PROTEIN 39-RELATED"/>
    <property type="match status" value="1"/>
</dbReference>
<keyword evidence="7" id="KW-1185">Reference proteome</keyword>
<evidence type="ECO:0000256" key="1">
    <source>
        <dbReference type="ARBA" id="ARBA00022737"/>
    </source>
</evidence>
<keyword evidence="1" id="KW-0677">Repeat</keyword>
<evidence type="ECO:0000313" key="6">
    <source>
        <dbReference type="EMBL" id="CAL1147364.1"/>
    </source>
</evidence>
<feature type="repeat" description="ANK" evidence="3">
    <location>
        <begin position="148"/>
        <end position="180"/>
    </location>
</feature>
<feature type="compositionally biased region" description="Pro residues" evidence="4">
    <location>
        <begin position="130"/>
        <end position="139"/>
    </location>
</feature>
<gene>
    <name evidence="5" type="ORF">C1SCF055_LOCUS20674</name>
</gene>
<dbReference type="EMBL" id="CAMXCT020001894">
    <property type="protein sequence ID" value="CAL1147364.1"/>
    <property type="molecule type" value="Genomic_DNA"/>
</dbReference>
<dbReference type="EMBL" id="CAMXCT030001894">
    <property type="protein sequence ID" value="CAL4781301.1"/>
    <property type="molecule type" value="Genomic_DNA"/>
</dbReference>
<dbReference type="SUPFAM" id="SSF48403">
    <property type="entry name" value="Ankyrin repeat"/>
    <property type="match status" value="1"/>
</dbReference>
<dbReference type="PANTHER" id="PTHR24171:SF9">
    <property type="entry name" value="ANKYRIN REPEAT DOMAIN-CONTAINING PROTEIN 39"/>
    <property type="match status" value="1"/>
</dbReference>
<sequence>MERVPRENIWDCLSLRLWDYLEAPEDLPVRSACRSLEALPSWDGVHPETGLQVPHLALSITSLPWAQKRICVSSVESLRLFAKTGDQVEDNEGLFCKILCWFAKAGGEPWVRWLLTAILRDGRLKVAENPGPPGPPGPPGGKGSKGSAAGSALLAAAGSGQVHVLRCLLKASADVRTTDENECTALHWAADQGHAEACKLLIKSGACVDDADDDAWTPLCLAAEEGHLQTCKVLLAFGARVSIPDEDLRSPLWWAAWRKHSDLVKLLLRHRADVNQSDRWGVSPKMILNDSAPIARRCAPHL</sequence>
<dbReference type="PROSITE" id="PS50088">
    <property type="entry name" value="ANK_REPEAT"/>
    <property type="match status" value="4"/>
</dbReference>
<dbReference type="EMBL" id="CAMXCT010001894">
    <property type="protein sequence ID" value="CAI3993989.1"/>
    <property type="molecule type" value="Genomic_DNA"/>
</dbReference>
<feature type="repeat" description="ANK" evidence="3">
    <location>
        <begin position="247"/>
        <end position="279"/>
    </location>
</feature>
<dbReference type="OrthoDB" id="194358at2759"/>
<evidence type="ECO:0000313" key="7">
    <source>
        <dbReference type="Proteomes" id="UP001152797"/>
    </source>
</evidence>
<dbReference type="Proteomes" id="UP001152797">
    <property type="component" value="Unassembled WGS sequence"/>
</dbReference>
<proteinExistence type="predicted"/>
<evidence type="ECO:0000256" key="4">
    <source>
        <dbReference type="SAM" id="MobiDB-lite"/>
    </source>
</evidence>
<dbReference type="PRINTS" id="PR01415">
    <property type="entry name" value="ANKYRIN"/>
</dbReference>
<protein>
    <submittedName>
        <fullName evidence="5">Uncharacterized protein</fullName>
    </submittedName>
</protein>
<dbReference type="Pfam" id="PF12796">
    <property type="entry name" value="Ank_2"/>
    <property type="match status" value="2"/>
</dbReference>
<dbReference type="Gene3D" id="1.25.40.20">
    <property type="entry name" value="Ankyrin repeat-containing domain"/>
    <property type="match status" value="1"/>
</dbReference>
<feature type="repeat" description="ANK" evidence="3">
    <location>
        <begin position="181"/>
        <end position="213"/>
    </location>
</feature>
<dbReference type="AlphaFoldDB" id="A0A9P1CKT7"/>
<evidence type="ECO:0000256" key="2">
    <source>
        <dbReference type="ARBA" id="ARBA00023043"/>
    </source>
</evidence>
<feature type="repeat" description="ANK" evidence="3">
    <location>
        <begin position="214"/>
        <end position="246"/>
    </location>
</feature>
<reference evidence="6" key="2">
    <citation type="submission" date="2024-04" db="EMBL/GenBank/DDBJ databases">
        <authorList>
            <person name="Chen Y."/>
            <person name="Shah S."/>
            <person name="Dougan E. K."/>
            <person name="Thang M."/>
            <person name="Chan C."/>
        </authorList>
    </citation>
    <scope>NUCLEOTIDE SEQUENCE [LARGE SCALE GENOMIC DNA]</scope>
</reference>
<evidence type="ECO:0000313" key="5">
    <source>
        <dbReference type="EMBL" id="CAI3993989.1"/>
    </source>
</evidence>
<comment type="caution">
    <text evidence="5">The sequence shown here is derived from an EMBL/GenBank/DDBJ whole genome shotgun (WGS) entry which is preliminary data.</text>
</comment>
<reference evidence="5" key="1">
    <citation type="submission" date="2022-10" db="EMBL/GenBank/DDBJ databases">
        <authorList>
            <person name="Chen Y."/>
            <person name="Dougan E. K."/>
            <person name="Chan C."/>
            <person name="Rhodes N."/>
            <person name="Thang M."/>
        </authorList>
    </citation>
    <scope>NUCLEOTIDE SEQUENCE</scope>
</reference>